<protein>
    <submittedName>
        <fullName evidence="3">Uncharacterized protein</fullName>
    </submittedName>
</protein>
<feature type="compositionally biased region" description="Polar residues" evidence="2">
    <location>
        <begin position="157"/>
        <end position="176"/>
    </location>
</feature>
<dbReference type="AlphaFoldDB" id="A0AAE0I830"/>
<dbReference type="Proteomes" id="UP001286456">
    <property type="component" value="Unassembled WGS sequence"/>
</dbReference>
<reference evidence="3" key="2">
    <citation type="submission" date="2023-06" db="EMBL/GenBank/DDBJ databases">
        <authorList>
            <consortium name="Lawrence Berkeley National Laboratory"/>
            <person name="Haridas S."/>
            <person name="Hensen N."/>
            <person name="Bonometti L."/>
            <person name="Westerberg I."/>
            <person name="Brannstrom I.O."/>
            <person name="Guillou S."/>
            <person name="Cros-Aarteil S."/>
            <person name="Calhoun S."/>
            <person name="Kuo A."/>
            <person name="Mondo S."/>
            <person name="Pangilinan J."/>
            <person name="Riley R."/>
            <person name="Labutti K."/>
            <person name="Andreopoulos B."/>
            <person name="Lipzen A."/>
            <person name="Chen C."/>
            <person name="Yanf M."/>
            <person name="Daum C."/>
            <person name="Ng V."/>
            <person name="Clum A."/>
            <person name="Steindorff A."/>
            <person name="Ohm R."/>
            <person name="Martin F."/>
            <person name="Silar P."/>
            <person name="Natvig D."/>
            <person name="Lalanne C."/>
            <person name="Gautier V."/>
            <person name="Ament-Velasquez S.L."/>
            <person name="Kruys A."/>
            <person name="Hutchinson M.I."/>
            <person name="Powell A.J."/>
            <person name="Barry K."/>
            <person name="Miller A.N."/>
            <person name="Grigoriev I.V."/>
            <person name="Debuchy R."/>
            <person name="Gladieux P."/>
            <person name="Thoren M.H."/>
            <person name="Johannesson H."/>
        </authorList>
    </citation>
    <scope>NUCLEOTIDE SEQUENCE</scope>
    <source>
        <strain evidence="3">SMH4131-1</strain>
    </source>
</reference>
<evidence type="ECO:0000313" key="4">
    <source>
        <dbReference type="Proteomes" id="UP001286456"/>
    </source>
</evidence>
<feature type="region of interest" description="Disordered" evidence="2">
    <location>
        <begin position="143"/>
        <end position="178"/>
    </location>
</feature>
<name>A0AAE0I830_9PEZI</name>
<dbReference type="EMBL" id="JAUEPO010000006">
    <property type="protein sequence ID" value="KAK3320323.1"/>
    <property type="molecule type" value="Genomic_DNA"/>
</dbReference>
<accession>A0AAE0I830</accession>
<gene>
    <name evidence="3" type="ORF">B0T19DRAFT_468587</name>
</gene>
<proteinExistence type="predicted"/>
<keyword evidence="4" id="KW-1185">Reference proteome</keyword>
<keyword evidence="1" id="KW-0175">Coiled coil</keyword>
<organism evidence="3 4">
    <name type="scientific">Cercophora scortea</name>
    <dbReference type="NCBI Taxonomy" id="314031"/>
    <lineage>
        <taxon>Eukaryota</taxon>
        <taxon>Fungi</taxon>
        <taxon>Dikarya</taxon>
        <taxon>Ascomycota</taxon>
        <taxon>Pezizomycotina</taxon>
        <taxon>Sordariomycetes</taxon>
        <taxon>Sordariomycetidae</taxon>
        <taxon>Sordariales</taxon>
        <taxon>Lasiosphaeriaceae</taxon>
        <taxon>Cercophora</taxon>
    </lineage>
</organism>
<sequence length="468" mass="52509">MASSATPMDDSFASFMEEFFPATNDNTSASTHDADDPFSAQVATAPYDVSVFNGPVYFPVPENNGCTTHNEVGNMLVNPTTSVPPNIQSSAIDDNTHFPVANTSLGRGNPGFATHASLVEDPFGTSTTSRDRHDAAMDAEITALPSNRKRRLDAADTNDQAQHSATAGSYPSTANDTKFKGKNVPFPLKFSNRTSQSNPKYGYNTGLCGNRHCRKPDHELSHCRGPPSDKGDIVGCVLCNTDEHILDACHRVKHITPHDLYIKLVLNRKDLPPIRTSINILLLATRLDVLVRFNNFTFPLTKDRVISHWIPKKLWKLPATSSRAMEPDPSLPHKNFQKLIWVVRNDWDKYTRAFTFTDGNVISPENMFLENTWVWDYIPFALIKGGMEYLEAKGLVEAYKKRQEMAFFQVPHLVRVDERKKILPMLRSRDEQLDEMKEELKEAKILVKNLSELLAKKGEMMGNEAGRT</sequence>
<evidence type="ECO:0000313" key="3">
    <source>
        <dbReference type="EMBL" id="KAK3320323.1"/>
    </source>
</evidence>
<comment type="caution">
    <text evidence="3">The sequence shown here is derived from an EMBL/GenBank/DDBJ whole genome shotgun (WGS) entry which is preliminary data.</text>
</comment>
<evidence type="ECO:0000256" key="2">
    <source>
        <dbReference type="SAM" id="MobiDB-lite"/>
    </source>
</evidence>
<evidence type="ECO:0000256" key="1">
    <source>
        <dbReference type="SAM" id="Coils"/>
    </source>
</evidence>
<feature type="coiled-coil region" evidence="1">
    <location>
        <begin position="426"/>
        <end position="456"/>
    </location>
</feature>
<reference evidence="3" key="1">
    <citation type="journal article" date="2023" name="Mol. Phylogenet. Evol.">
        <title>Genome-scale phylogeny and comparative genomics of the fungal order Sordariales.</title>
        <authorList>
            <person name="Hensen N."/>
            <person name="Bonometti L."/>
            <person name="Westerberg I."/>
            <person name="Brannstrom I.O."/>
            <person name="Guillou S."/>
            <person name="Cros-Aarteil S."/>
            <person name="Calhoun S."/>
            <person name="Haridas S."/>
            <person name="Kuo A."/>
            <person name="Mondo S."/>
            <person name="Pangilinan J."/>
            <person name="Riley R."/>
            <person name="LaButti K."/>
            <person name="Andreopoulos B."/>
            <person name="Lipzen A."/>
            <person name="Chen C."/>
            <person name="Yan M."/>
            <person name="Daum C."/>
            <person name="Ng V."/>
            <person name="Clum A."/>
            <person name="Steindorff A."/>
            <person name="Ohm R.A."/>
            <person name="Martin F."/>
            <person name="Silar P."/>
            <person name="Natvig D.O."/>
            <person name="Lalanne C."/>
            <person name="Gautier V."/>
            <person name="Ament-Velasquez S.L."/>
            <person name="Kruys A."/>
            <person name="Hutchinson M.I."/>
            <person name="Powell A.J."/>
            <person name="Barry K."/>
            <person name="Miller A.N."/>
            <person name="Grigoriev I.V."/>
            <person name="Debuchy R."/>
            <person name="Gladieux P."/>
            <person name="Hiltunen Thoren M."/>
            <person name="Johannesson H."/>
        </authorList>
    </citation>
    <scope>NUCLEOTIDE SEQUENCE</scope>
    <source>
        <strain evidence="3">SMH4131-1</strain>
    </source>
</reference>